<gene>
    <name evidence="1" type="ORF">OHU69_47225</name>
</gene>
<name>A0AAU1UL36_9ACTN</name>
<accession>A0AAU1UL36</accession>
<dbReference type="AlphaFoldDB" id="A0AAU1UL36"/>
<organism evidence="1">
    <name type="scientific">Streptomyces sp. NBC_00119</name>
    <dbReference type="NCBI Taxonomy" id="2975659"/>
    <lineage>
        <taxon>Bacteria</taxon>
        <taxon>Bacillati</taxon>
        <taxon>Actinomycetota</taxon>
        <taxon>Actinomycetes</taxon>
        <taxon>Kitasatosporales</taxon>
        <taxon>Streptomycetaceae</taxon>
        <taxon>Streptomyces</taxon>
    </lineage>
</organism>
<sequence length="87" mass="9537">MTWRAGVAASSGTGLHVGEGAAARLGDIQDRGAVRERVVRLRLVQPQITQIWADHGYVGELVGWARRLPPEEHVNDRSLIDAQLESI</sequence>
<dbReference type="EMBL" id="CP108195">
    <property type="protein sequence ID" value="WTS17953.1"/>
    <property type="molecule type" value="Genomic_DNA"/>
</dbReference>
<reference evidence="1" key="1">
    <citation type="submission" date="2022-10" db="EMBL/GenBank/DDBJ databases">
        <title>The complete genomes of actinobacterial strains from the NBC collection.</title>
        <authorList>
            <person name="Joergensen T.S."/>
            <person name="Alvarez Arevalo M."/>
            <person name="Sterndorff E.B."/>
            <person name="Faurdal D."/>
            <person name="Vuksanovic O."/>
            <person name="Mourched A.-S."/>
            <person name="Charusanti P."/>
            <person name="Shaw S."/>
            <person name="Blin K."/>
            <person name="Weber T."/>
        </authorList>
    </citation>
    <scope>NUCLEOTIDE SEQUENCE</scope>
    <source>
        <strain evidence="1">NBC_00119</strain>
    </source>
</reference>
<protein>
    <submittedName>
        <fullName evidence="1">Uncharacterized protein</fullName>
    </submittedName>
</protein>
<proteinExistence type="predicted"/>
<evidence type="ECO:0000313" key="1">
    <source>
        <dbReference type="EMBL" id="WTS17953.1"/>
    </source>
</evidence>